<dbReference type="NCBIfam" id="TIGR04183">
    <property type="entry name" value="Por_Secre_tail"/>
    <property type="match status" value="1"/>
</dbReference>
<evidence type="ECO:0000313" key="3">
    <source>
        <dbReference type="Proteomes" id="UP000245999"/>
    </source>
</evidence>
<evidence type="ECO:0008006" key="4">
    <source>
        <dbReference type="Google" id="ProtNLM"/>
    </source>
</evidence>
<feature type="chain" id="PRO_5016277070" description="Secretion system C-terminal sorting domain-containing protein" evidence="1">
    <location>
        <begin position="20"/>
        <end position="539"/>
    </location>
</feature>
<dbReference type="KEGG" id="hnv:DDQ68_18280"/>
<dbReference type="OrthoDB" id="861032at2"/>
<sequence length="539" mass="56004">MKAAIIIILFLTSSIRLLAQLPTNSYAVTSPCPGSANNYSTLQSIVTTGALVPVGTVNEGGQGLVINALGYDAANTTVIYGLQSKPLDPSLLVSGNAVSPTLFRIDVATAAATGLGPVAAPLVPTTGQSAPRPTEIYRDMSLVLDFVGDGDASSNYYLAGVTCRVFYDGVARTYRLADVHLHVGLLLLAGLATAPATTAALSPSWHQVDLSDASSAALTATYQANAEHYLNSMGTAPVPDGGFQDWVYNTDRDELVAYIGTSNHFLTIANPATQPVARTTAVAVPIPGASGAPGTQNIGALFTDNRHNVYAISAQDGIIYQIDHLTGNYLGKSYGAFGCSRGDAVSLPGALPITLASFEATAASNAVRLDWTTASELGAASFEVQRSSTRANWATIQTQDATVQAAGATYRTTDATPLLGLAYYRLALRYPDGQLTYSLVKAVRSTGTALAVAVEKPTSTALQVFPNPAHGSLAFILPTGEVSTSVDLISATGQLARHYAPSANGSTHALDTQGLPKGFYLLRVQLPGAVRTARVVLAP</sequence>
<protein>
    <recommendedName>
        <fullName evidence="4">Secretion system C-terminal sorting domain-containing protein</fullName>
    </recommendedName>
</protein>
<organism evidence="2 3">
    <name type="scientific">Hymenobacter nivis</name>
    <dbReference type="NCBI Taxonomy" id="1850093"/>
    <lineage>
        <taxon>Bacteria</taxon>
        <taxon>Pseudomonadati</taxon>
        <taxon>Bacteroidota</taxon>
        <taxon>Cytophagia</taxon>
        <taxon>Cytophagales</taxon>
        <taxon>Hymenobacteraceae</taxon>
        <taxon>Hymenobacter</taxon>
    </lineage>
</organism>
<evidence type="ECO:0000313" key="2">
    <source>
        <dbReference type="EMBL" id="AWM34557.1"/>
    </source>
</evidence>
<name>A0A2Z3GS84_9BACT</name>
<dbReference type="Proteomes" id="UP000245999">
    <property type="component" value="Chromosome"/>
</dbReference>
<keyword evidence="3" id="KW-1185">Reference proteome</keyword>
<proteinExistence type="predicted"/>
<accession>A0A2Z3GS84</accession>
<reference evidence="3" key="1">
    <citation type="submission" date="2018-04" db="EMBL/GenBank/DDBJ databases">
        <title>Complete genome of Antarctic heterotrophic bacterium Hymenobacter nivis.</title>
        <authorList>
            <person name="Terashima M."/>
        </authorList>
    </citation>
    <scope>NUCLEOTIDE SEQUENCE [LARGE SCALE GENOMIC DNA]</scope>
    <source>
        <strain evidence="3">NBRC 111535</strain>
    </source>
</reference>
<gene>
    <name evidence="2" type="ORF">DDQ68_18280</name>
</gene>
<dbReference type="EMBL" id="CP029145">
    <property type="protein sequence ID" value="AWM34557.1"/>
    <property type="molecule type" value="Genomic_DNA"/>
</dbReference>
<dbReference type="AlphaFoldDB" id="A0A2Z3GS84"/>
<keyword evidence="1" id="KW-0732">Signal</keyword>
<feature type="signal peptide" evidence="1">
    <location>
        <begin position="1"/>
        <end position="19"/>
    </location>
</feature>
<evidence type="ECO:0000256" key="1">
    <source>
        <dbReference type="SAM" id="SignalP"/>
    </source>
</evidence>
<dbReference type="InterPro" id="IPR026444">
    <property type="entry name" value="Secre_tail"/>
</dbReference>